<evidence type="ECO:0008006" key="4">
    <source>
        <dbReference type="Google" id="ProtNLM"/>
    </source>
</evidence>
<dbReference type="RefSeq" id="WP_164275828.1">
    <property type="nucleotide sequence ID" value="NZ_JAAGMQ010000538.1"/>
</dbReference>
<organism evidence="2 3">
    <name type="scientific">Streptomyces rubrogriseus</name>
    <dbReference type="NCBI Taxonomy" id="194673"/>
    <lineage>
        <taxon>Bacteria</taxon>
        <taxon>Bacillati</taxon>
        <taxon>Actinomycetota</taxon>
        <taxon>Actinomycetes</taxon>
        <taxon>Kitasatosporales</taxon>
        <taxon>Streptomycetaceae</taxon>
        <taxon>Streptomyces</taxon>
        <taxon>Streptomyces violaceoruber group</taxon>
    </lineage>
</organism>
<dbReference type="EMBL" id="JAAGMQ010000538">
    <property type="protein sequence ID" value="NEC35172.1"/>
    <property type="molecule type" value="Genomic_DNA"/>
</dbReference>
<evidence type="ECO:0000313" key="2">
    <source>
        <dbReference type="EMBL" id="NEC35172.1"/>
    </source>
</evidence>
<feature type="signal peptide" evidence="1">
    <location>
        <begin position="1"/>
        <end position="26"/>
    </location>
</feature>
<accession>A0A6G3TEX3</accession>
<keyword evidence="1" id="KW-0732">Signal</keyword>
<proteinExistence type="predicted"/>
<evidence type="ECO:0000313" key="3">
    <source>
        <dbReference type="Proteomes" id="UP000475666"/>
    </source>
</evidence>
<dbReference type="Proteomes" id="UP000475666">
    <property type="component" value="Unassembled WGS sequence"/>
</dbReference>
<protein>
    <recommendedName>
        <fullName evidence="4">Secreted protein</fullName>
    </recommendedName>
</protein>
<feature type="chain" id="PRO_5026254947" description="Secreted protein" evidence="1">
    <location>
        <begin position="27"/>
        <end position="187"/>
    </location>
</feature>
<reference evidence="2 3" key="1">
    <citation type="submission" date="2020-01" db="EMBL/GenBank/DDBJ databases">
        <title>Insect and environment-associated Actinomycetes.</title>
        <authorList>
            <person name="Currrie C."/>
            <person name="Chevrette M."/>
            <person name="Carlson C."/>
            <person name="Stubbendieck R."/>
            <person name="Wendt-Pienkowski E."/>
        </authorList>
    </citation>
    <scope>NUCLEOTIDE SEQUENCE [LARGE SCALE GENOMIC DNA]</scope>
    <source>
        <strain evidence="2 3">SID7739</strain>
    </source>
</reference>
<comment type="caution">
    <text evidence="2">The sequence shown here is derived from an EMBL/GenBank/DDBJ whole genome shotgun (WGS) entry which is preliminary data.</text>
</comment>
<evidence type="ECO:0000256" key="1">
    <source>
        <dbReference type="SAM" id="SignalP"/>
    </source>
</evidence>
<dbReference type="AlphaFoldDB" id="A0A6G3TEX3"/>
<gene>
    <name evidence="2" type="ORF">G3I66_18685</name>
</gene>
<sequence length="187" mass="19008">MSVLKRGAGALLASLLLAALPFTAEAAGTTAPVPGPPAASAGATAATEGVSLTGDRAGSLATARPAERTPAKQPAGVARASWYYHITASCRGYENAIVAGADYWGGGVRTASSGTPVSCTNGYVAGCGISNAVGCNWNYGGRIALSTMVRDFALLSAHEFGHNWYDHSAVGCASWNSAYDVMKTQMC</sequence>
<name>A0A6G3TEX3_9ACTN</name>